<evidence type="ECO:0000313" key="9">
    <source>
        <dbReference type="Proteomes" id="UP000501379"/>
    </source>
</evidence>
<sequence>MSDVHEGLDFSTVIASTVHDMKNSLAMLVQAHGQWQAQVPAELAHNSAQGVIEYEFARLNGMLVQLLGLYKLGVNQLPLRPAYHELEDFIEAQLARYQEVLDSRHIVARCEVEDFQLLGFFDQELLGSVVANIITNSIRYARSALLVRAWQEPGHLVLSICDDGQGYPPAMLAGQSNYVLSLNHSTGSTGLGLYFAGRIAELHERNGVRGHIQISNGGPLGGGEFRIYLP</sequence>
<dbReference type="SUPFAM" id="SSF55874">
    <property type="entry name" value="ATPase domain of HSP90 chaperone/DNA topoisomerase II/histidine kinase"/>
    <property type="match status" value="1"/>
</dbReference>
<dbReference type="Pfam" id="PF02518">
    <property type="entry name" value="HATPase_c"/>
    <property type="match status" value="1"/>
</dbReference>
<organism evidence="8 9">
    <name type="scientific">Aquipseudomonas campi</name>
    <dbReference type="NCBI Taxonomy" id="2731681"/>
    <lineage>
        <taxon>Bacteria</taxon>
        <taxon>Pseudomonadati</taxon>
        <taxon>Pseudomonadota</taxon>
        <taxon>Gammaproteobacteria</taxon>
        <taxon>Pseudomonadales</taxon>
        <taxon>Pseudomonadaceae</taxon>
        <taxon>Aquipseudomonas</taxon>
    </lineage>
</organism>
<evidence type="ECO:0000259" key="7">
    <source>
        <dbReference type="PROSITE" id="PS50109"/>
    </source>
</evidence>
<dbReference type="PANTHER" id="PTHR44936:SF9">
    <property type="entry name" value="SENSOR PROTEIN CREC"/>
    <property type="match status" value="1"/>
</dbReference>
<evidence type="ECO:0000256" key="6">
    <source>
        <dbReference type="ARBA" id="ARBA00023012"/>
    </source>
</evidence>
<dbReference type="GO" id="GO:0000160">
    <property type="term" value="P:phosphorelay signal transduction system"/>
    <property type="evidence" value="ECO:0007669"/>
    <property type="project" value="UniProtKB-KW"/>
</dbReference>
<keyword evidence="5 8" id="KW-0418">Kinase</keyword>
<gene>
    <name evidence="8" type="ORF">HNE05_18285</name>
</gene>
<dbReference type="InterPro" id="IPR005467">
    <property type="entry name" value="His_kinase_dom"/>
</dbReference>
<dbReference type="Gene3D" id="3.30.565.10">
    <property type="entry name" value="Histidine kinase-like ATPase, C-terminal domain"/>
    <property type="match status" value="1"/>
</dbReference>
<keyword evidence="9" id="KW-1185">Reference proteome</keyword>
<evidence type="ECO:0000313" key="8">
    <source>
        <dbReference type="EMBL" id="QKE65221.1"/>
    </source>
</evidence>
<dbReference type="RefSeq" id="WP_173210914.1">
    <property type="nucleotide sequence ID" value="NZ_CP053697.2"/>
</dbReference>
<keyword evidence="3" id="KW-0597">Phosphoprotein</keyword>
<dbReference type="AlphaFoldDB" id="A0A6M8FD20"/>
<dbReference type="GO" id="GO:0004673">
    <property type="term" value="F:protein histidine kinase activity"/>
    <property type="evidence" value="ECO:0007669"/>
    <property type="project" value="UniProtKB-EC"/>
</dbReference>
<proteinExistence type="predicted"/>
<feature type="domain" description="Histidine kinase" evidence="7">
    <location>
        <begin position="16"/>
        <end position="230"/>
    </location>
</feature>
<comment type="catalytic activity">
    <reaction evidence="1">
        <text>ATP + protein L-histidine = ADP + protein N-phospho-L-histidine.</text>
        <dbReference type="EC" id="2.7.13.3"/>
    </reaction>
</comment>
<dbReference type="InterPro" id="IPR004358">
    <property type="entry name" value="Sig_transdc_His_kin-like_C"/>
</dbReference>
<evidence type="ECO:0000256" key="2">
    <source>
        <dbReference type="ARBA" id="ARBA00012438"/>
    </source>
</evidence>
<dbReference type="InterPro" id="IPR036890">
    <property type="entry name" value="HATPase_C_sf"/>
</dbReference>
<accession>A0A6M8FD20</accession>
<keyword evidence="6" id="KW-0902">Two-component regulatory system</keyword>
<keyword evidence="4" id="KW-0808">Transferase</keyword>
<evidence type="ECO:0000256" key="5">
    <source>
        <dbReference type="ARBA" id="ARBA00022777"/>
    </source>
</evidence>
<dbReference type="KEGG" id="pcam:HNE05_18285"/>
<protein>
    <recommendedName>
        <fullName evidence="2">histidine kinase</fullName>
        <ecNumber evidence="2">2.7.13.3</ecNumber>
    </recommendedName>
</protein>
<dbReference type="Proteomes" id="UP000501379">
    <property type="component" value="Chromosome"/>
</dbReference>
<dbReference type="PRINTS" id="PR00344">
    <property type="entry name" value="BCTRLSENSOR"/>
</dbReference>
<dbReference type="InterPro" id="IPR050980">
    <property type="entry name" value="2C_sensor_his_kinase"/>
</dbReference>
<dbReference type="InterPro" id="IPR003594">
    <property type="entry name" value="HATPase_dom"/>
</dbReference>
<evidence type="ECO:0000256" key="3">
    <source>
        <dbReference type="ARBA" id="ARBA00022553"/>
    </source>
</evidence>
<name>A0A6M8FD20_9GAMM</name>
<dbReference type="EC" id="2.7.13.3" evidence="2"/>
<evidence type="ECO:0000256" key="4">
    <source>
        <dbReference type="ARBA" id="ARBA00022679"/>
    </source>
</evidence>
<reference evidence="8" key="1">
    <citation type="submission" date="2020-07" db="EMBL/GenBank/DDBJ databases">
        <title>Nitrate ammonifying Pseudomonas campi sp. nov. isolated from German agricultural grassland.</title>
        <authorList>
            <person name="Timsy T."/>
            <person name="Ulrich A."/>
            <person name="Spanner T."/>
            <person name="Foesel B."/>
            <person name="Kolb S."/>
            <person name="Horn M.A."/>
            <person name="Behrendt U."/>
        </authorList>
    </citation>
    <scope>NUCLEOTIDE SEQUENCE</scope>
    <source>
        <strain evidence="8">S1-A32-2</strain>
    </source>
</reference>
<dbReference type="SMART" id="SM00387">
    <property type="entry name" value="HATPase_c"/>
    <property type="match status" value="1"/>
</dbReference>
<dbReference type="PROSITE" id="PS50109">
    <property type="entry name" value="HIS_KIN"/>
    <property type="match status" value="1"/>
</dbReference>
<dbReference type="PANTHER" id="PTHR44936">
    <property type="entry name" value="SENSOR PROTEIN CREC"/>
    <property type="match status" value="1"/>
</dbReference>
<evidence type="ECO:0000256" key="1">
    <source>
        <dbReference type="ARBA" id="ARBA00000085"/>
    </source>
</evidence>
<dbReference type="EMBL" id="CP053697">
    <property type="protein sequence ID" value="QKE65221.1"/>
    <property type="molecule type" value="Genomic_DNA"/>
</dbReference>